<dbReference type="EMBL" id="LXQA010099625">
    <property type="protein sequence ID" value="MCI16151.1"/>
    <property type="molecule type" value="Genomic_DNA"/>
</dbReference>
<accession>A0A392PVQ3</accession>
<comment type="caution">
    <text evidence="1">The sequence shown here is derived from an EMBL/GenBank/DDBJ whole genome shotgun (WGS) entry which is preliminary data.</text>
</comment>
<sequence length="75" mass="8609">MKKQKSPLVEEEVLQIAELARTIPEFMEVGVHSEFALLNGRFSDLIIQRSHTQHLVLIILALLRKNLTKSQAQMK</sequence>
<name>A0A392PVQ3_9FABA</name>
<protein>
    <submittedName>
        <fullName evidence="1">Uncharacterized protein</fullName>
    </submittedName>
</protein>
<dbReference type="AlphaFoldDB" id="A0A392PVQ3"/>
<evidence type="ECO:0000313" key="2">
    <source>
        <dbReference type="Proteomes" id="UP000265520"/>
    </source>
</evidence>
<dbReference type="Proteomes" id="UP000265520">
    <property type="component" value="Unassembled WGS sequence"/>
</dbReference>
<proteinExistence type="predicted"/>
<feature type="non-terminal residue" evidence="1">
    <location>
        <position position="75"/>
    </location>
</feature>
<organism evidence="1 2">
    <name type="scientific">Trifolium medium</name>
    <dbReference type="NCBI Taxonomy" id="97028"/>
    <lineage>
        <taxon>Eukaryota</taxon>
        <taxon>Viridiplantae</taxon>
        <taxon>Streptophyta</taxon>
        <taxon>Embryophyta</taxon>
        <taxon>Tracheophyta</taxon>
        <taxon>Spermatophyta</taxon>
        <taxon>Magnoliopsida</taxon>
        <taxon>eudicotyledons</taxon>
        <taxon>Gunneridae</taxon>
        <taxon>Pentapetalae</taxon>
        <taxon>rosids</taxon>
        <taxon>fabids</taxon>
        <taxon>Fabales</taxon>
        <taxon>Fabaceae</taxon>
        <taxon>Papilionoideae</taxon>
        <taxon>50 kb inversion clade</taxon>
        <taxon>NPAAA clade</taxon>
        <taxon>Hologalegina</taxon>
        <taxon>IRL clade</taxon>
        <taxon>Trifolieae</taxon>
        <taxon>Trifolium</taxon>
    </lineage>
</organism>
<keyword evidence="2" id="KW-1185">Reference proteome</keyword>
<reference evidence="1 2" key="1">
    <citation type="journal article" date="2018" name="Front. Plant Sci.">
        <title>Red Clover (Trifolium pratense) and Zigzag Clover (T. medium) - A Picture of Genomic Similarities and Differences.</title>
        <authorList>
            <person name="Dluhosova J."/>
            <person name="Istvanek J."/>
            <person name="Nedelnik J."/>
            <person name="Repkova J."/>
        </authorList>
    </citation>
    <scope>NUCLEOTIDE SEQUENCE [LARGE SCALE GENOMIC DNA]</scope>
    <source>
        <strain evidence="2">cv. 10/8</strain>
        <tissue evidence="1">Leaf</tissue>
    </source>
</reference>
<evidence type="ECO:0000313" key="1">
    <source>
        <dbReference type="EMBL" id="MCI16151.1"/>
    </source>
</evidence>